<evidence type="ECO:0000313" key="6">
    <source>
        <dbReference type="EMBL" id="MCZ0689409.1"/>
    </source>
</evidence>
<dbReference type="Gene3D" id="2.40.50.100">
    <property type="match status" value="1"/>
</dbReference>
<dbReference type="AlphaFoldDB" id="A0AAJ1LJ64"/>
<dbReference type="InterPro" id="IPR000089">
    <property type="entry name" value="Biotin_lipoyl"/>
</dbReference>
<name>A0AAJ1LJ64_MEDGN</name>
<evidence type="ECO:0000256" key="3">
    <source>
        <dbReference type="RuleBase" id="RU364072"/>
    </source>
</evidence>
<proteinExistence type="predicted"/>
<keyword evidence="3" id="KW-0275">Fatty acid biosynthesis</keyword>
<dbReference type="Proteomes" id="UP001076974">
    <property type="component" value="Unassembled WGS sequence"/>
</dbReference>
<dbReference type="NCBIfam" id="TIGR00531">
    <property type="entry name" value="BCCP"/>
    <property type="match status" value="1"/>
</dbReference>
<dbReference type="Pfam" id="PF00364">
    <property type="entry name" value="Biotin_lipoyl"/>
    <property type="match status" value="1"/>
</dbReference>
<dbReference type="PROSITE" id="PS50968">
    <property type="entry name" value="BIOTINYL_LIPOYL"/>
    <property type="match status" value="1"/>
</dbReference>
<feature type="region of interest" description="Disordered" evidence="4">
    <location>
        <begin position="48"/>
        <end position="74"/>
    </location>
</feature>
<organism evidence="6 7">
    <name type="scientific">Mediterraneibacter gnavus</name>
    <name type="common">Ruminococcus gnavus</name>
    <dbReference type="NCBI Taxonomy" id="33038"/>
    <lineage>
        <taxon>Bacteria</taxon>
        <taxon>Bacillati</taxon>
        <taxon>Bacillota</taxon>
        <taxon>Clostridia</taxon>
        <taxon>Lachnospirales</taxon>
        <taxon>Lachnospiraceae</taxon>
        <taxon>Mediterraneibacter</taxon>
    </lineage>
</organism>
<comment type="caution">
    <text evidence="6">The sequence shown here is derived from an EMBL/GenBank/DDBJ whole genome shotgun (WGS) entry which is preliminary data.</text>
</comment>
<dbReference type="PANTHER" id="PTHR45266">
    <property type="entry name" value="OXALOACETATE DECARBOXYLASE ALPHA CHAIN"/>
    <property type="match status" value="1"/>
</dbReference>
<dbReference type="SUPFAM" id="SSF51230">
    <property type="entry name" value="Single hybrid motif"/>
    <property type="match status" value="1"/>
</dbReference>
<dbReference type="EMBL" id="JAPRBD010000004">
    <property type="protein sequence ID" value="MCZ0689409.1"/>
    <property type="molecule type" value="Genomic_DNA"/>
</dbReference>
<evidence type="ECO:0000256" key="2">
    <source>
        <dbReference type="ARBA" id="ARBA00023267"/>
    </source>
</evidence>
<accession>A0AAJ1LJ64</accession>
<keyword evidence="2 3" id="KW-0092">Biotin</keyword>
<comment type="pathway">
    <text evidence="3">Lipid metabolism; fatty acid biosynthesis.</text>
</comment>
<gene>
    <name evidence="6" type="primary">accB</name>
    <name evidence="6" type="ORF">OZZ16_05690</name>
</gene>
<dbReference type="GO" id="GO:0006633">
    <property type="term" value="P:fatty acid biosynthetic process"/>
    <property type="evidence" value="ECO:0007669"/>
    <property type="project" value="UniProtKB-KW"/>
</dbReference>
<reference evidence="6" key="1">
    <citation type="submission" date="2022-11" db="EMBL/GenBank/DDBJ databases">
        <title>Temperate bacteriophages infecting mucin-degrading bacterium Ruminococcus gnavus from the human gut.</title>
        <authorList>
            <person name="Buttimer C."/>
        </authorList>
    </citation>
    <scope>NUCLEOTIDE SEQUENCE</scope>
    <source>
        <strain evidence="6">CCUG 52279</strain>
    </source>
</reference>
<keyword evidence="3" id="KW-0443">Lipid metabolism</keyword>
<keyword evidence="3" id="KW-0444">Lipid biosynthesis</keyword>
<evidence type="ECO:0000313" key="7">
    <source>
        <dbReference type="Proteomes" id="UP001076974"/>
    </source>
</evidence>
<dbReference type="CDD" id="cd06850">
    <property type="entry name" value="biotinyl_domain"/>
    <property type="match status" value="1"/>
</dbReference>
<evidence type="ECO:0000256" key="1">
    <source>
        <dbReference type="ARBA" id="ARBA00017562"/>
    </source>
</evidence>
<sequence length="148" mass="16330">MKGSVDNMKFEQLVELIQTVSSSNLGEFKYEEGDFKISLKKEKGEVRLAEQSESVPARASEQPQDSSEKKSGNVIKSPLVGTFYASPAEDADPFVQVGEQVQKGKILAIVEAMKLMNEIESEFDGTIEEILVENGAPVEYGQPLFIVR</sequence>
<dbReference type="PRINTS" id="PR01071">
    <property type="entry name" value="ACOABIOTINCC"/>
</dbReference>
<evidence type="ECO:0000256" key="4">
    <source>
        <dbReference type="SAM" id="MobiDB-lite"/>
    </source>
</evidence>
<keyword evidence="3" id="KW-0276">Fatty acid metabolism</keyword>
<dbReference type="InterPro" id="IPR050709">
    <property type="entry name" value="Biotin_Carboxyl_Carrier/Decarb"/>
</dbReference>
<dbReference type="GO" id="GO:0009317">
    <property type="term" value="C:acetyl-CoA carboxylase complex"/>
    <property type="evidence" value="ECO:0007669"/>
    <property type="project" value="InterPro"/>
</dbReference>
<evidence type="ECO:0000259" key="5">
    <source>
        <dbReference type="PROSITE" id="PS50968"/>
    </source>
</evidence>
<dbReference type="FunFam" id="2.40.50.100:FF:000003">
    <property type="entry name" value="Acetyl-CoA carboxylase biotin carboxyl carrier protein"/>
    <property type="match status" value="1"/>
</dbReference>
<dbReference type="PANTHER" id="PTHR45266:SF3">
    <property type="entry name" value="OXALOACETATE DECARBOXYLASE ALPHA CHAIN"/>
    <property type="match status" value="1"/>
</dbReference>
<dbReference type="InterPro" id="IPR001249">
    <property type="entry name" value="AcCoA_biotinCC"/>
</dbReference>
<dbReference type="InterPro" id="IPR011053">
    <property type="entry name" value="Single_hybrid_motif"/>
</dbReference>
<comment type="function">
    <text evidence="3">This protein is a component of the acetyl coenzyme A carboxylase complex; first, biotin carboxylase catalyzes the carboxylation of the carrier protein and then the transcarboxylase transfers the carboxyl group to form malonyl-CoA.</text>
</comment>
<dbReference type="GO" id="GO:0003989">
    <property type="term" value="F:acetyl-CoA carboxylase activity"/>
    <property type="evidence" value="ECO:0007669"/>
    <property type="project" value="InterPro"/>
</dbReference>
<protein>
    <recommendedName>
        <fullName evidence="1 3">Biotin carboxyl carrier protein of acetyl-CoA carboxylase</fullName>
    </recommendedName>
</protein>
<feature type="domain" description="Lipoyl-binding" evidence="5">
    <location>
        <begin position="72"/>
        <end position="148"/>
    </location>
</feature>
<keyword evidence="6" id="KW-0436">Ligase</keyword>
<dbReference type="RefSeq" id="WP_004842539.1">
    <property type="nucleotide sequence ID" value="NZ_AP031447.1"/>
</dbReference>